<dbReference type="Gene3D" id="6.10.250.1720">
    <property type="match status" value="1"/>
</dbReference>
<dbReference type="EC" id="3.4.19.12" evidence="3"/>
<evidence type="ECO:0000313" key="10">
    <source>
        <dbReference type="Ensembl" id="ENSLCNP00005015126.1"/>
    </source>
</evidence>
<evidence type="ECO:0000313" key="11">
    <source>
        <dbReference type="Proteomes" id="UP000472241"/>
    </source>
</evidence>
<evidence type="ECO:0000256" key="6">
    <source>
        <dbReference type="ARBA" id="ARBA00022801"/>
    </source>
</evidence>
<sequence>MTAELQQDDAAGAADRRGSSCQMLLNQLREITGIQDPSFLHEALKASNGDITQAVSLLTEERVKEPGQDTVATEPSEVEGRAASKEVLAKVIDLTHDNKDDLQAAIALSLLESPNIQLMEEI</sequence>
<comment type="catalytic activity">
    <reaction evidence="1">
        <text>Thiol-dependent hydrolysis of ester, thioester, amide, peptide and isopeptide bonds formed by the C-terminal Gly of ubiquitin (a 76-residue protein attached to proteins as an intracellular targeting signal).</text>
        <dbReference type="EC" id="3.4.19.12"/>
    </reaction>
</comment>
<dbReference type="GO" id="GO:0006508">
    <property type="term" value="P:proteolysis"/>
    <property type="evidence" value="ECO:0007669"/>
    <property type="project" value="UniProtKB-KW"/>
</dbReference>
<keyword evidence="11" id="KW-1185">Reference proteome</keyword>
<dbReference type="InterPro" id="IPR054108">
    <property type="entry name" value="USP25/28_UIM"/>
</dbReference>
<dbReference type="AlphaFoldDB" id="A0A667GIV0"/>
<keyword evidence="7" id="KW-0788">Thiol protease</keyword>
<accession>A0A667GIV0</accession>
<evidence type="ECO:0000259" key="9">
    <source>
        <dbReference type="Pfam" id="PF22566"/>
    </source>
</evidence>
<protein>
    <recommendedName>
        <fullName evidence="3">ubiquitinyl hydrolase 1</fullName>
        <ecNumber evidence="3">3.4.19.12</ecNumber>
    </recommendedName>
</protein>
<dbReference type="Ensembl" id="ENSLCNT00005016922.1">
    <property type="protein sequence ID" value="ENSLCNP00005015126.1"/>
    <property type="gene ID" value="ENSLCNG00005009925.1"/>
</dbReference>
<comment type="subcellular location">
    <subcellularLocation>
        <location evidence="2">Nucleus</location>
    </subcellularLocation>
</comment>
<evidence type="ECO:0000256" key="1">
    <source>
        <dbReference type="ARBA" id="ARBA00000707"/>
    </source>
</evidence>
<evidence type="ECO:0000256" key="8">
    <source>
        <dbReference type="ARBA" id="ARBA00023242"/>
    </source>
</evidence>
<evidence type="ECO:0000256" key="7">
    <source>
        <dbReference type="ARBA" id="ARBA00022807"/>
    </source>
</evidence>
<proteinExistence type="predicted"/>
<dbReference type="InterPro" id="IPR009060">
    <property type="entry name" value="UBA-like_sf"/>
</dbReference>
<evidence type="ECO:0000256" key="2">
    <source>
        <dbReference type="ARBA" id="ARBA00004123"/>
    </source>
</evidence>
<keyword evidence="6" id="KW-0378">Hydrolase</keyword>
<reference evidence="10" key="2">
    <citation type="submission" date="2025-09" db="UniProtKB">
        <authorList>
            <consortium name="Ensembl"/>
        </authorList>
    </citation>
    <scope>IDENTIFICATION</scope>
</reference>
<dbReference type="GO" id="GO:0004843">
    <property type="term" value="F:cysteine-type deubiquitinase activity"/>
    <property type="evidence" value="ECO:0007669"/>
    <property type="project" value="UniProtKB-EC"/>
</dbReference>
<keyword evidence="8" id="KW-0539">Nucleus</keyword>
<organism evidence="10 11">
    <name type="scientific">Lynx canadensis</name>
    <name type="common">Canada lynx</name>
    <name type="synonym">Felis canadensis</name>
    <dbReference type="NCBI Taxonomy" id="61383"/>
    <lineage>
        <taxon>Eukaryota</taxon>
        <taxon>Metazoa</taxon>
        <taxon>Chordata</taxon>
        <taxon>Craniata</taxon>
        <taxon>Vertebrata</taxon>
        <taxon>Euteleostomi</taxon>
        <taxon>Mammalia</taxon>
        <taxon>Eutheria</taxon>
        <taxon>Laurasiatheria</taxon>
        <taxon>Carnivora</taxon>
        <taxon>Feliformia</taxon>
        <taxon>Felidae</taxon>
        <taxon>Felinae</taxon>
        <taxon>Lynx</taxon>
    </lineage>
</organism>
<name>A0A667GIV0_LYNCA</name>
<evidence type="ECO:0000256" key="3">
    <source>
        <dbReference type="ARBA" id="ARBA00012759"/>
    </source>
</evidence>
<dbReference type="InterPro" id="IPR054109">
    <property type="entry name" value="UBA_8"/>
</dbReference>
<keyword evidence="5" id="KW-0833">Ubl conjugation pathway</keyword>
<keyword evidence="4" id="KW-0645">Protease</keyword>
<dbReference type="Proteomes" id="UP000472241">
    <property type="component" value="Unplaced"/>
</dbReference>
<gene>
    <name evidence="10" type="primary">LOC115524921</name>
</gene>
<dbReference type="GO" id="GO:0005634">
    <property type="term" value="C:nucleus"/>
    <property type="evidence" value="ECO:0007669"/>
    <property type="project" value="UniProtKB-SubCell"/>
</dbReference>
<dbReference type="FunFam" id="1.10.8.10:FF:000046">
    <property type="entry name" value="ubiquitin carboxyl-terminal hydrolase 28 isoform X2"/>
    <property type="match status" value="1"/>
</dbReference>
<dbReference type="GeneID" id="115524921"/>
<feature type="domain" description="UBA-like" evidence="9">
    <location>
        <begin position="19"/>
        <end position="64"/>
    </location>
</feature>
<dbReference type="SUPFAM" id="SSF46934">
    <property type="entry name" value="UBA-like"/>
    <property type="match status" value="1"/>
</dbReference>
<evidence type="ECO:0000256" key="5">
    <source>
        <dbReference type="ARBA" id="ARBA00022786"/>
    </source>
</evidence>
<reference evidence="10" key="1">
    <citation type="submission" date="2025-08" db="UniProtKB">
        <authorList>
            <consortium name="Ensembl"/>
        </authorList>
    </citation>
    <scope>IDENTIFICATION</scope>
</reference>
<dbReference type="Gene3D" id="1.10.8.10">
    <property type="entry name" value="DNA helicase RuvA subunit, C-terminal domain"/>
    <property type="match status" value="1"/>
</dbReference>
<evidence type="ECO:0000256" key="4">
    <source>
        <dbReference type="ARBA" id="ARBA00022670"/>
    </source>
</evidence>
<dbReference type="Pfam" id="PF21909">
    <property type="entry name" value="USP_UIM_N"/>
    <property type="match status" value="1"/>
</dbReference>
<dbReference type="RefSeq" id="XP_030187561.1">
    <property type="nucleotide sequence ID" value="XM_030331701.1"/>
</dbReference>
<dbReference type="Pfam" id="PF22566">
    <property type="entry name" value="UBA_8"/>
    <property type="match status" value="1"/>
</dbReference>